<gene>
    <name evidence="1" type="ORF">FHS03_002570</name>
</gene>
<dbReference type="RefSeq" id="WP_221208131.1">
    <property type="nucleotide sequence ID" value="NZ_JACHXD010000006.1"/>
</dbReference>
<proteinExistence type="predicted"/>
<sequence length="79" mass="8977">MPDTPALAGERHIREVITHPECDPLANIQRSVAERVPEPGQPQVQALIVEELRRLHEGVLARYGLRPSEYAAWKALHRH</sequence>
<dbReference type="AlphaFoldDB" id="A0A7W5BAG0"/>
<protein>
    <submittedName>
        <fullName evidence="1">Uncharacterized protein</fullName>
    </submittedName>
</protein>
<comment type="caution">
    <text evidence="1">The sequence shown here is derived from an EMBL/GenBank/DDBJ whole genome shotgun (WGS) entry which is preliminary data.</text>
</comment>
<organism evidence="1 2">
    <name type="scientific">Pseudoduganella violacea</name>
    <dbReference type="NCBI Taxonomy" id="1715466"/>
    <lineage>
        <taxon>Bacteria</taxon>
        <taxon>Pseudomonadati</taxon>
        <taxon>Pseudomonadota</taxon>
        <taxon>Betaproteobacteria</taxon>
        <taxon>Burkholderiales</taxon>
        <taxon>Oxalobacteraceae</taxon>
        <taxon>Telluria group</taxon>
        <taxon>Pseudoduganella</taxon>
    </lineage>
</organism>
<name>A0A7W5BAG0_9BURK</name>
<reference evidence="1 2" key="1">
    <citation type="submission" date="2020-08" db="EMBL/GenBank/DDBJ databases">
        <title>Genomic Encyclopedia of Type Strains, Phase III (KMG-III): the genomes of soil and plant-associated and newly described type strains.</title>
        <authorList>
            <person name="Whitman W."/>
        </authorList>
    </citation>
    <scope>NUCLEOTIDE SEQUENCE [LARGE SCALE GENOMIC DNA]</scope>
    <source>
        <strain evidence="1 2">CECT 8897</strain>
    </source>
</reference>
<evidence type="ECO:0000313" key="1">
    <source>
        <dbReference type="EMBL" id="MBB3119518.1"/>
    </source>
</evidence>
<dbReference type="EMBL" id="JACHXD010000006">
    <property type="protein sequence ID" value="MBB3119518.1"/>
    <property type="molecule type" value="Genomic_DNA"/>
</dbReference>
<keyword evidence="2" id="KW-1185">Reference proteome</keyword>
<dbReference type="Proteomes" id="UP000541535">
    <property type="component" value="Unassembled WGS sequence"/>
</dbReference>
<evidence type="ECO:0000313" key="2">
    <source>
        <dbReference type="Proteomes" id="UP000541535"/>
    </source>
</evidence>
<accession>A0A7W5BAG0</accession>